<organism evidence="1 2">
    <name type="scientific">Sus scrofa</name>
    <name type="common">Pig</name>
    <dbReference type="NCBI Taxonomy" id="9823"/>
    <lineage>
        <taxon>Eukaryota</taxon>
        <taxon>Metazoa</taxon>
        <taxon>Chordata</taxon>
        <taxon>Craniata</taxon>
        <taxon>Vertebrata</taxon>
        <taxon>Euteleostomi</taxon>
        <taxon>Mammalia</taxon>
        <taxon>Eutheria</taxon>
        <taxon>Laurasiatheria</taxon>
        <taxon>Artiodactyla</taxon>
        <taxon>Suina</taxon>
        <taxon>Suidae</taxon>
        <taxon>Sus</taxon>
    </lineage>
</organism>
<dbReference type="SMR" id="A0A8D1FTG9"/>
<protein>
    <submittedName>
        <fullName evidence="1">Uncharacterized protein</fullName>
    </submittedName>
</protein>
<dbReference type="AlphaFoldDB" id="A0A8D1FTG9"/>
<sequence>PFLHTLSSIYFNVVYHIDFLTCSDKSAECPVKKMKEFQFFTKGIFFSYFPGADQKKLRARANEII</sequence>
<dbReference type="Proteomes" id="UP000694722">
    <property type="component" value="Unplaced"/>
</dbReference>
<evidence type="ECO:0000313" key="2">
    <source>
        <dbReference type="Proteomes" id="UP000694722"/>
    </source>
</evidence>
<evidence type="ECO:0000313" key="1">
    <source>
        <dbReference type="Ensembl" id="ENSSSCP00040042344.1"/>
    </source>
</evidence>
<reference evidence="1" key="1">
    <citation type="submission" date="2025-08" db="UniProtKB">
        <authorList>
            <consortium name="Ensembl"/>
        </authorList>
    </citation>
    <scope>IDENTIFICATION</scope>
</reference>
<name>A0A8D1FTG9_PIG</name>
<dbReference type="Ensembl" id="ENSSSCT00040095525.1">
    <property type="protein sequence ID" value="ENSSSCP00040042344.1"/>
    <property type="gene ID" value="ENSSSCG00040069661.1"/>
</dbReference>
<accession>A0A8D1FTG9</accession>
<proteinExistence type="predicted"/>